<dbReference type="EC" id="2.7.13.3" evidence="2"/>
<keyword evidence="8" id="KW-1185">Reference proteome</keyword>
<evidence type="ECO:0000313" key="7">
    <source>
        <dbReference type="EMBL" id="SKC83222.1"/>
    </source>
</evidence>
<proteinExistence type="predicted"/>
<evidence type="ECO:0000256" key="4">
    <source>
        <dbReference type="ARBA" id="ARBA00023012"/>
    </source>
</evidence>
<dbReference type="EMBL" id="FUZT01000010">
    <property type="protein sequence ID" value="SKC83222.1"/>
    <property type="molecule type" value="Genomic_DNA"/>
</dbReference>
<keyword evidence="3 7" id="KW-0808">Transferase</keyword>
<dbReference type="Gene3D" id="1.10.287.130">
    <property type="match status" value="1"/>
</dbReference>
<evidence type="ECO:0000256" key="5">
    <source>
        <dbReference type="SAM" id="Phobius"/>
    </source>
</evidence>
<dbReference type="InterPro" id="IPR039506">
    <property type="entry name" value="SPOB_a"/>
</dbReference>
<sequence length="286" mass="32179">MMKKMMINRKTYILIIILILLQSLSIALITNQSILSVMNYDRKILYGYPNTLGLFINILGISVVIWVFYIVKLVEKEQDANRKLNHSTEVIEALRGQKHDFHNHLNVITGLIQLGKPSKAVNYIQKVSGETTKMFSISNIGNTEVAAILYRKCAIAESKGIVVDLDVGCSLDNIVISSVDMCTILFNLIDNAIYELEQCREDDKILTIDITQQGNECIFVIGNSYPVLSPELYDKVFSKGFSTKEGESHGYGLNNVRNIVKRNKGEITVESYEGVGTIFTVFLPKR</sequence>
<dbReference type="PANTHER" id="PTHR40448:SF1">
    <property type="entry name" value="TWO-COMPONENT SENSOR HISTIDINE KINASE"/>
    <property type="match status" value="1"/>
</dbReference>
<evidence type="ECO:0000256" key="2">
    <source>
        <dbReference type="ARBA" id="ARBA00012438"/>
    </source>
</evidence>
<reference evidence="7 8" key="1">
    <citation type="submission" date="2017-02" db="EMBL/GenBank/DDBJ databases">
        <authorList>
            <person name="Peterson S.W."/>
        </authorList>
    </citation>
    <scope>NUCLEOTIDE SEQUENCE [LARGE SCALE GENOMIC DNA]</scope>
    <source>
        <strain evidence="7 8">M1</strain>
    </source>
</reference>
<dbReference type="PROSITE" id="PS50109">
    <property type="entry name" value="HIS_KIN"/>
    <property type="match status" value="1"/>
</dbReference>
<dbReference type="Pfam" id="PF02518">
    <property type="entry name" value="HATPase_c"/>
    <property type="match status" value="1"/>
</dbReference>
<dbReference type="Proteomes" id="UP000190285">
    <property type="component" value="Unassembled WGS sequence"/>
</dbReference>
<keyword evidence="5" id="KW-0812">Transmembrane</keyword>
<dbReference type="Pfam" id="PF14689">
    <property type="entry name" value="SPOB_a"/>
    <property type="match status" value="1"/>
</dbReference>
<evidence type="ECO:0000256" key="3">
    <source>
        <dbReference type="ARBA" id="ARBA00022777"/>
    </source>
</evidence>
<dbReference type="AlphaFoldDB" id="A0A1T5M4R1"/>
<organism evidence="7 8">
    <name type="scientific">Maledivibacter halophilus</name>
    <dbReference type="NCBI Taxonomy" id="36842"/>
    <lineage>
        <taxon>Bacteria</taxon>
        <taxon>Bacillati</taxon>
        <taxon>Bacillota</taxon>
        <taxon>Clostridia</taxon>
        <taxon>Peptostreptococcales</taxon>
        <taxon>Caminicellaceae</taxon>
        <taxon>Maledivibacter</taxon>
    </lineage>
</organism>
<feature type="domain" description="Histidine kinase" evidence="6">
    <location>
        <begin position="184"/>
        <end position="286"/>
    </location>
</feature>
<dbReference type="InterPro" id="IPR036890">
    <property type="entry name" value="HATPase_C_sf"/>
</dbReference>
<keyword evidence="4" id="KW-0902">Two-component regulatory system</keyword>
<dbReference type="Gene3D" id="3.30.565.10">
    <property type="entry name" value="Histidine kinase-like ATPase, C-terminal domain"/>
    <property type="match status" value="1"/>
</dbReference>
<dbReference type="InterPro" id="IPR005467">
    <property type="entry name" value="His_kinase_dom"/>
</dbReference>
<name>A0A1T5M4R1_9FIRM</name>
<comment type="catalytic activity">
    <reaction evidence="1">
        <text>ATP + protein L-histidine = ADP + protein N-phospho-L-histidine.</text>
        <dbReference type="EC" id="2.7.13.3"/>
    </reaction>
</comment>
<keyword evidence="3 7" id="KW-0418">Kinase</keyword>
<keyword evidence="5" id="KW-0472">Membrane</keyword>
<dbReference type="InterPro" id="IPR004358">
    <property type="entry name" value="Sig_transdc_His_kin-like_C"/>
</dbReference>
<dbReference type="GO" id="GO:0004673">
    <property type="term" value="F:protein histidine kinase activity"/>
    <property type="evidence" value="ECO:0007669"/>
    <property type="project" value="UniProtKB-EC"/>
</dbReference>
<dbReference type="GO" id="GO:0000160">
    <property type="term" value="P:phosphorelay signal transduction system"/>
    <property type="evidence" value="ECO:0007669"/>
    <property type="project" value="UniProtKB-KW"/>
</dbReference>
<dbReference type="PRINTS" id="PR00344">
    <property type="entry name" value="BCTRLSENSOR"/>
</dbReference>
<dbReference type="SMART" id="SM00387">
    <property type="entry name" value="HATPase_c"/>
    <property type="match status" value="1"/>
</dbReference>
<evidence type="ECO:0000259" key="6">
    <source>
        <dbReference type="PROSITE" id="PS50109"/>
    </source>
</evidence>
<dbReference type="PANTHER" id="PTHR40448">
    <property type="entry name" value="TWO-COMPONENT SENSOR HISTIDINE KINASE"/>
    <property type="match status" value="1"/>
</dbReference>
<evidence type="ECO:0000256" key="1">
    <source>
        <dbReference type="ARBA" id="ARBA00000085"/>
    </source>
</evidence>
<dbReference type="InterPro" id="IPR003594">
    <property type="entry name" value="HATPase_dom"/>
</dbReference>
<feature type="transmembrane region" description="Helical" evidence="5">
    <location>
        <begin position="51"/>
        <end position="74"/>
    </location>
</feature>
<dbReference type="STRING" id="36842.SAMN02194393_03848"/>
<protein>
    <recommendedName>
        <fullName evidence="2">histidine kinase</fullName>
        <ecNumber evidence="2">2.7.13.3</ecNumber>
    </recommendedName>
</protein>
<accession>A0A1T5M4R1</accession>
<dbReference type="OrthoDB" id="1634477at2"/>
<dbReference type="SUPFAM" id="SSF55874">
    <property type="entry name" value="ATPase domain of HSP90 chaperone/DNA topoisomerase II/histidine kinase"/>
    <property type="match status" value="1"/>
</dbReference>
<dbReference type="RefSeq" id="WP_079493872.1">
    <property type="nucleotide sequence ID" value="NZ_FUZT01000010.1"/>
</dbReference>
<keyword evidence="5" id="KW-1133">Transmembrane helix</keyword>
<dbReference type="GO" id="GO:0042802">
    <property type="term" value="F:identical protein binding"/>
    <property type="evidence" value="ECO:0007669"/>
    <property type="project" value="TreeGrafter"/>
</dbReference>
<gene>
    <name evidence="7" type="ORF">SAMN02194393_03848</name>
</gene>
<evidence type="ECO:0000313" key="8">
    <source>
        <dbReference type="Proteomes" id="UP000190285"/>
    </source>
</evidence>